<dbReference type="InterPro" id="IPR050447">
    <property type="entry name" value="Erg6_SMT_methyltransf"/>
</dbReference>
<accession>A0A6A6U9T9</accession>
<dbReference type="Proteomes" id="UP000799302">
    <property type="component" value="Unassembled WGS sequence"/>
</dbReference>
<dbReference type="Pfam" id="PF08241">
    <property type="entry name" value="Methyltransf_11"/>
    <property type="match status" value="1"/>
</dbReference>
<reference evidence="6" key="1">
    <citation type="journal article" date="2020" name="Stud. Mycol.">
        <title>101 Dothideomycetes genomes: a test case for predicting lifestyles and emergence of pathogens.</title>
        <authorList>
            <person name="Haridas S."/>
            <person name="Albert R."/>
            <person name="Binder M."/>
            <person name="Bloem J."/>
            <person name="Labutti K."/>
            <person name="Salamov A."/>
            <person name="Andreopoulos B."/>
            <person name="Baker S."/>
            <person name="Barry K."/>
            <person name="Bills G."/>
            <person name="Bluhm B."/>
            <person name="Cannon C."/>
            <person name="Castanera R."/>
            <person name="Culley D."/>
            <person name="Daum C."/>
            <person name="Ezra D."/>
            <person name="Gonzalez J."/>
            <person name="Henrissat B."/>
            <person name="Kuo A."/>
            <person name="Liang C."/>
            <person name="Lipzen A."/>
            <person name="Lutzoni F."/>
            <person name="Magnuson J."/>
            <person name="Mondo S."/>
            <person name="Nolan M."/>
            <person name="Ohm R."/>
            <person name="Pangilinan J."/>
            <person name="Park H.-J."/>
            <person name="Ramirez L."/>
            <person name="Alfaro M."/>
            <person name="Sun H."/>
            <person name="Tritt A."/>
            <person name="Yoshinaga Y."/>
            <person name="Zwiers L.-H."/>
            <person name="Turgeon B."/>
            <person name="Goodwin S."/>
            <person name="Spatafora J."/>
            <person name="Crous P."/>
            <person name="Grigoriev I."/>
        </authorList>
    </citation>
    <scope>NUCLEOTIDE SEQUENCE</scope>
    <source>
        <strain evidence="6">CBS 115976</strain>
    </source>
</reference>
<gene>
    <name evidence="6" type="ORF">BT63DRAFT_308789</name>
</gene>
<evidence type="ECO:0000313" key="7">
    <source>
        <dbReference type="Proteomes" id="UP000799302"/>
    </source>
</evidence>
<dbReference type="CDD" id="cd02440">
    <property type="entry name" value="AdoMet_MTases"/>
    <property type="match status" value="1"/>
</dbReference>
<dbReference type="GO" id="GO:0006696">
    <property type="term" value="P:ergosterol biosynthetic process"/>
    <property type="evidence" value="ECO:0007669"/>
    <property type="project" value="TreeGrafter"/>
</dbReference>
<keyword evidence="4" id="KW-0472">Membrane</keyword>
<dbReference type="AlphaFoldDB" id="A0A6A6U9T9"/>
<keyword evidence="1 6" id="KW-0808">Transferase</keyword>
<dbReference type="PANTHER" id="PTHR44068:SF1">
    <property type="entry name" value="HYPOTHETICAL LOC100005854"/>
    <property type="match status" value="1"/>
</dbReference>
<protein>
    <submittedName>
        <fullName evidence="6">2-heptaprenyl-1,4-naphthoquinone methyltransferase</fullName>
    </submittedName>
</protein>
<dbReference type="OrthoDB" id="540004at2759"/>
<feature type="transmembrane region" description="Helical" evidence="4">
    <location>
        <begin position="237"/>
        <end position="255"/>
    </location>
</feature>
<dbReference type="GO" id="GO:0003838">
    <property type="term" value="F:sterol 24-C-methyltransferase activity"/>
    <property type="evidence" value="ECO:0007669"/>
    <property type="project" value="TreeGrafter"/>
</dbReference>
<dbReference type="Gene3D" id="3.40.50.150">
    <property type="entry name" value="Vaccinia Virus protein VP39"/>
    <property type="match status" value="1"/>
</dbReference>
<comment type="similarity">
    <text evidence="2">Belongs to the class I-like SAM-binding methyltransferase superfamily. Erg6/SMT family.</text>
</comment>
<dbReference type="InterPro" id="IPR029063">
    <property type="entry name" value="SAM-dependent_MTases_sf"/>
</dbReference>
<proteinExistence type="inferred from homology"/>
<dbReference type="PANTHER" id="PTHR44068">
    <property type="entry name" value="ZGC:194242"/>
    <property type="match status" value="1"/>
</dbReference>
<keyword evidence="4" id="KW-1133">Transmembrane helix</keyword>
<dbReference type="GO" id="GO:0032259">
    <property type="term" value="P:methylation"/>
    <property type="evidence" value="ECO:0007669"/>
    <property type="project" value="UniProtKB-KW"/>
</dbReference>
<feature type="region of interest" description="Disordered" evidence="3">
    <location>
        <begin position="289"/>
        <end position="309"/>
    </location>
</feature>
<name>A0A6A6U9T9_9PEZI</name>
<evidence type="ECO:0000313" key="6">
    <source>
        <dbReference type="EMBL" id="KAF2668073.1"/>
    </source>
</evidence>
<evidence type="ECO:0000256" key="2">
    <source>
        <dbReference type="ARBA" id="ARBA00038188"/>
    </source>
</evidence>
<feature type="domain" description="Methyltransferase type 11" evidence="5">
    <location>
        <begin position="76"/>
        <end position="173"/>
    </location>
</feature>
<keyword evidence="7" id="KW-1185">Reference proteome</keyword>
<dbReference type="SUPFAM" id="SSF53335">
    <property type="entry name" value="S-adenosyl-L-methionine-dependent methyltransferases"/>
    <property type="match status" value="1"/>
</dbReference>
<evidence type="ECO:0000259" key="5">
    <source>
        <dbReference type="Pfam" id="PF08241"/>
    </source>
</evidence>
<dbReference type="GO" id="GO:0005783">
    <property type="term" value="C:endoplasmic reticulum"/>
    <property type="evidence" value="ECO:0007669"/>
    <property type="project" value="TreeGrafter"/>
</dbReference>
<sequence>MSQSNPQISARKLTGVTDYYATLESRIGYRLFLSDARHFGYYDNEKSSAFPIGKSLRRMEDKVFDALQAEKDANILDAGCGVGVVAMRLAKRGLKVQGVDLVERHIQKGQRRIPGTGLDDRIQLRQGDFHDLSRFGDGEFDGAYMVESLLHAPEPLVVLKEMYRVLAPGKRLVLLSYDHPPTSSIPKDAAQKLRDVNDYSAMPSFDMFEPGVLEDLLKEAGFSNVETRDLSKNIMPMLWLFYVVALVPYLVVKLLGLQKRFVNTMAGAEGYPAVKKGWTRYVMVTASKPTSQAPNSPRAGLAKEAKKTV</sequence>
<evidence type="ECO:0000256" key="3">
    <source>
        <dbReference type="SAM" id="MobiDB-lite"/>
    </source>
</evidence>
<keyword evidence="6" id="KW-0489">Methyltransferase</keyword>
<keyword evidence="4" id="KW-0812">Transmembrane</keyword>
<evidence type="ECO:0000256" key="1">
    <source>
        <dbReference type="ARBA" id="ARBA00022679"/>
    </source>
</evidence>
<dbReference type="EMBL" id="MU004237">
    <property type="protein sequence ID" value="KAF2668073.1"/>
    <property type="molecule type" value="Genomic_DNA"/>
</dbReference>
<dbReference type="InterPro" id="IPR013216">
    <property type="entry name" value="Methyltransf_11"/>
</dbReference>
<organism evidence="6 7">
    <name type="scientific">Microthyrium microscopicum</name>
    <dbReference type="NCBI Taxonomy" id="703497"/>
    <lineage>
        <taxon>Eukaryota</taxon>
        <taxon>Fungi</taxon>
        <taxon>Dikarya</taxon>
        <taxon>Ascomycota</taxon>
        <taxon>Pezizomycotina</taxon>
        <taxon>Dothideomycetes</taxon>
        <taxon>Dothideomycetes incertae sedis</taxon>
        <taxon>Microthyriales</taxon>
        <taxon>Microthyriaceae</taxon>
        <taxon>Microthyrium</taxon>
    </lineage>
</organism>
<evidence type="ECO:0000256" key="4">
    <source>
        <dbReference type="SAM" id="Phobius"/>
    </source>
</evidence>